<organism evidence="1 2">
    <name type="scientific">Paralvinella palmiformis</name>
    <dbReference type="NCBI Taxonomy" id="53620"/>
    <lineage>
        <taxon>Eukaryota</taxon>
        <taxon>Metazoa</taxon>
        <taxon>Spiralia</taxon>
        <taxon>Lophotrochozoa</taxon>
        <taxon>Annelida</taxon>
        <taxon>Polychaeta</taxon>
        <taxon>Sedentaria</taxon>
        <taxon>Canalipalpata</taxon>
        <taxon>Terebellida</taxon>
        <taxon>Terebelliformia</taxon>
        <taxon>Alvinellidae</taxon>
        <taxon>Paralvinella</taxon>
    </lineage>
</organism>
<dbReference type="Proteomes" id="UP001208570">
    <property type="component" value="Unassembled WGS sequence"/>
</dbReference>
<proteinExistence type="predicted"/>
<keyword evidence="2" id="KW-1185">Reference proteome</keyword>
<name>A0AAD9MNH0_9ANNE</name>
<comment type="caution">
    <text evidence="1">The sequence shown here is derived from an EMBL/GenBank/DDBJ whole genome shotgun (WGS) entry which is preliminary data.</text>
</comment>
<protein>
    <submittedName>
        <fullName evidence="1">Uncharacterized protein</fullName>
    </submittedName>
</protein>
<gene>
    <name evidence="1" type="ORF">LSH36_1595g00005</name>
</gene>
<evidence type="ECO:0000313" key="1">
    <source>
        <dbReference type="EMBL" id="KAK2139825.1"/>
    </source>
</evidence>
<dbReference type="EMBL" id="JAODUP010001594">
    <property type="protein sequence ID" value="KAK2139825.1"/>
    <property type="molecule type" value="Genomic_DNA"/>
</dbReference>
<reference evidence="1" key="1">
    <citation type="journal article" date="2023" name="Mol. Biol. Evol.">
        <title>Third-Generation Sequencing Reveals the Adaptive Role of the Epigenome in Three Deep-Sea Polychaetes.</title>
        <authorList>
            <person name="Perez M."/>
            <person name="Aroh O."/>
            <person name="Sun Y."/>
            <person name="Lan Y."/>
            <person name="Juniper S.K."/>
            <person name="Young C.R."/>
            <person name="Angers B."/>
            <person name="Qian P.Y."/>
        </authorList>
    </citation>
    <scope>NUCLEOTIDE SEQUENCE</scope>
    <source>
        <strain evidence="1">P08H-3</strain>
    </source>
</reference>
<accession>A0AAD9MNH0</accession>
<sequence>MAKTYVINCGDQLRIEAEAITWIEPGDTAKYLGVTHSPWIKKVKYDPTEHLRSWCSKLGRAPLKGRQKLLLLSKHVLPKLRYRLANSDPSKVVLAGLDSVSREYTKRWMNLSTCVSSAFLHCSVQDGGVGLPSLATEVPLDKIGSMLWLDGSQDGHVKRLAKAIGIEDELETACRRWEIQRPTKKMRSVVNEIRQKRGEWENLGSQGPRGPYWRKCRASNGWMRRDVLSEGVWDPCVGHLEPEMGGKIEPHFKVDDKTYIPDLVFLRGTQRGIVDPTVVWESNPNSLSEAAKKKVEKYIPIMKTVKDFTGKSSVSLFGFPVGGRGT</sequence>
<dbReference type="AlphaFoldDB" id="A0AAD9MNH0"/>
<evidence type="ECO:0000313" key="2">
    <source>
        <dbReference type="Proteomes" id="UP001208570"/>
    </source>
</evidence>